<evidence type="ECO:0000256" key="1">
    <source>
        <dbReference type="ARBA" id="ARBA00001947"/>
    </source>
</evidence>
<dbReference type="SUPFAM" id="SSF50129">
    <property type="entry name" value="GroES-like"/>
    <property type="match status" value="2"/>
</dbReference>
<dbReference type="InterPro" id="IPR020843">
    <property type="entry name" value="ER"/>
</dbReference>
<comment type="similarity">
    <text evidence="5">Belongs to the zinc-containing alcohol dehydrogenase family.</text>
</comment>
<evidence type="ECO:0000259" key="6">
    <source>
        <dbReference type="SMART" id="SM00829"/>
    </source>
</evidence>
<organism evidence="7 8">
    <name type="scientific">Rhododendron griersonianum</name>
    <dbReference type="NCBI Taxonomy" id="479676"/>
    <lineage>
        <taxon>Eukaryota</taxon>
        <taxon>Viridiplantae</taxon>
        <taxon>Streptophyta</taxon>
        <taxon>Embryophyta</taxon>
        <taxon>Tracheophyta</taxon>
        <taxon>Spermatophyta</taxon>
        <taxon>Magnoliopsida</taxon>
        <taxon>eudicotyledons</taxon>
        <taxon>Gunneridae</taxon>
        <taxon>Pentapetalae</taxon>
        <taxon>asterids</taxon>
        <taxon>Ericales</taxon>
        <taxon>Ericaceae</taxon>
        <taxon>Ericoideae</taxon>
        <taxon>Rhodoreae</taxon>
        <taxon>Rhododendron</taxon>
    </lineage>
</organism>
<dbReference type="InterPro" id="IPR047109">
    <property type="entry name" value="CAD-like"/>
</dbReference>
<dbReference type="Pfam" id="PF00107">
    <property type="entry name" value="ADH_zinc_N"/>
    <property type="match status" value="2"/>
</dbReference>
<name>A0AAV6K0R2_9ERIC</name>
<dbReference type="SMART" id="SM00829">
    <property type="entry name" value="PKS_ER"/>
    <property type="match status" value="1"/>
</dbReference>
<proteinExistence type="inferred from homology"/>
<dbReference type="Gene3D" id="3.40.50.720">
    <property type="entry name" value="NAD(P)-binding Rossmann-like Domain"/>
    <property type="match status" value="2"/>
</dbReference>
<feature type="domain" description="Enoyl reductase (ER)" evidence="6">
    <location>
        <begin position="2"/>
        <end position="321"/>
    </location>
</feature>
<evidence type="ECO:0000256" key="5">
    <source>
        <dbReference type="RuleBase" id="RU361277"/>
    </source>
</evidence>
<keyword evidence="4" id="KW-0560">Oxidoreductase</keyword>
<evidence type="ECO:0000313" key="7">
    <source>
        <dbReference type="EMBL" id="KAG5546022.1"/>
    </source>
</evidence>
<dbReference type="GO" id="GO:0008270">
    <property type="term" value="F:zinc ion binding"/>
    <property type="evidence" value="ECO:0007669"/>
    <property type="project" value="InterPro"/>
</dbReference>
<evidence type="ECO:0000256" key="4">
    <source>
        <dbReference type="ARBA" id="ARBA00023002"/>
    </source>
</evidence>
<reference evidence="7 8" key="1">
    <citation type="submission" date="2020-08" db="EMBL/GenBank/DDBJ databases">
        <title>Plant Genome Project.</title>
        <authorList>
            <person name="Zhang R.-G."/>
        </authorList>
    </citation>
    <scope>NUCLEOTIDE SEQUENCE [LARGE SCALE GENOMIC DNA]</scope>
    <source>
        <strain evidence="7">WSP0</strain>
        <tissue evidence="7">Leaf</tissue>
    </source>
</reference>
<dbReference type="InterPro" id="IPR011032">
    <property type="entry name" value="GroES-like_sf"/>
</dbReference>
<keyword evidence="2 5" id="KW-0479">Metal-binding</keyword>
<dbReference type="Proteomes" id="UP000823749">
    <property type="component" value="Chromosome 6"/>
</dbReference>
<sequence length="663" mass="71503">MGATGDDDVRVKVLYCGICHTDLHRTKNQWGDANYPMVPGHEITGVVAEVGSKVQNFKIGDRVGVGCLVGSCLSCVECDSNLENYCAKRILTYNNTYYDGTNTYGGYSDHIVVKEHFVVRIPDNLPLDVAAPLLCAGITVYSPMKFFGLDKPGLHLGVVGLGGHGHLCVKFAKAFGAKVTVISSSPDKKKDAIDRFGADAFIYSEDANLMQAATNTMDGIIDVASKAHSLQPYIGMLKTHGKLIALGSPSSPNSLPVVNSLVGGRKTVAGSTIGGLKETQEVIDFAAKHNIAADIELIPMDYVNTAIERMEKVDIRYRFVIDVGKTLSLMNLPIGDVYIVPPNKKGTPTTQKDSCCCHAVVAADDRRLCVRCILLNLNKHEITGVVTEVGSKVQNFKIGDRVGVGCMVGSCLSCVECDSNLENYCAQRILTYNNTYYDGTNTYGGYSDHIVVKEHFVVRIPDNLQLDVAAPLLCAGITVYSSMKFFGLDKPGLHLGVVGLGGHGHFCVKFAKAFGAKVTVISSSSDKKKDAIDRLGADAFIYGEDANQMQAATNTMDGIIDVSSKARSLQPYIGMLKTHGKLLALGSPSSSNSLPNVNRRKTVAGSTIGGLKETQEVLDFAAKHNIAADIELIKMDYVNTAIERMEKVDIRYRFVIDVGKTLS</sequence>
<dbReference type="EMBL" id="JACTNZ010000006">
    <property type="protein sequence ID" value="KAG5546022.1"/>
    <property type="molecule type" value="Genomic_DNA"/>
</dbReference>
<dbReference type="PROSITE" id="PS00059">
    <property type="entry name" value="ADH_ZINC"/>
    <property type="match status" value="1"/>
</dbReference>
<comment type="caution">
    <text evidence="7">The sequence shown here is derived from an EMBL/GenBank/DDBJ whole genome shotgun (WGS) entry which is preliminary data.</text>
</comment>
<dbReference type="AlphaFoldDB" id="A0AAV6K0R2"/>
<dbReference type="InterPro" id="IPR002328">
    <property type="entry name" value="ADH_Zn_CS"/>
</dbReference>
<evidence type="ECO:0000256" key="3">
    <source>
        <dbReference type="ARBA" id="ARBA00022833"/>
    </source>
</evidence>
<keyword evidence="3 5" id="KW-0862">Zinc</keyword>
<dbReference type="InterPro" id="IPR036291">
    <property type="entry name" value="NAD(P)-bd_dom_sf"/>
</dbReference>
<keyword evidence="8" id="KW-1185">Reference proteome</keyword>
<comment type="cofactor">
    <cofactor evidence="1 5">
        <name>Zn(2+)</name>
        <dbReference type="ChEBI" id="CHEBI:29105"/>
    </cofactor>
</comment>
<dbReference type="CDD" id="cd05283">
    <property type="entry name" value="CAD1"/>
    <property type="match status" value="2"/>
</dbReference>
<dbReference type="Pfam" id="PF08240">
    <property type="entry name" value="ADH_N"/>
    <property type="match status" value="2"/>
</dbReference>
<dbReference type="PANTHER" id="PTHR42683">
    <property type="entry name" value="ALDEHYDE REDUCTASE"/>
    <property type="match status" value="1"/>
</dbReference>
<dbReference type="Gene3D" id="3.90.180.10">
    <property type="entry name" value="Medium-chain alcohol dehydrogenases, catalytic domain"/>
    <property type="match status" value="2"/>
</dbReference>
<gene>
    <name evidence="7" type="ORF">RHGRI_018258</name>
</gene>
<dbReference type="GO" id="GO:0016616">
    <property type="term" value="F:oxidoreductase activity, acting on the CH-OH group of donors, NAD or NADP as acceptor"/>
    <property type="evidence" value="ECO:0007669"/>
    <property type="project" value="InterPro"/>
</dbReference>
<protein>
    <recommendedName>
        <fullName evidence="6">Enoyl reductase (ER) domain-containing protein</fullName>
    </recommendedName>
</protein>
<evidence type="ECO:0000256" key="2">
    <source>
        <dbReference type="ARBA" id="ARBA00022723"/>
    </source>
</evidence>
<evidence type="ECO:0000313" key="8">
    <source>
        <dbReference type="Proteomes" id="UP000823749"/>
    </source>
</evidence>
<dbReference type="InterPro" id="IPR013149">
    <property type="entry name" value="ADH-like_C"/>
</dbReference>
<dbReference type="SUPFAM" id="SSF51735">
    <property type="entry name" value="NAD(P)-binding Rossmann-fold domains"/>
    <property type="match status" value="2"/>
</dbReference>
<accession>A0AAV6K0R2</accession>
<dbReference type="InterPro" id="IPR013154">
    <property type="entry name" value="ADH-like_N"/>
</dbReference>
<dbReference type="FunFam" id="3.40.50.720:FF:000022">
    <property type="entry name" value="Cinnamyl alcohol dehydrogenase"/>
    <property type="match status" value="2"/>
</dbReference>